<feature type="domain" description="GP-PDE" evidence="2">
    <location>
        <begin position="44"/>
        <end position="318"/>
    </location>
</feature>
<feature type="chain" id="PRO_5017775692" description="GP-PDE domain-containing protein" evidence="1">
    <location>
        <begin position="19"/>
        <end position="349"/>
    </location>
</feature>
<name>A0A3E5BE08_9BACE</name>
<dbReference type="GO" id="GO:0005886">
    <property type="term" value="C:plasma membrane"/>
    <property type="evidence" value="ECO:0007669"/>
    <property type="project" value="TreeGrafter"/>
</dbReference>
<dbReference type="GO" id="GO:0006580">
    <property type="term" value="P:ethanolamine metabolic process"/>
    <property type="evidence" value="ECO:0007669"/>
    <property type="project" value="TreeGrafter"/>
</dbReference>
<dbReference type="PANTHER" id="PTHR46320:SF1">
    <property type="entry name" value="GLYCEROPHOSPHODIESTER PHOSPHODIESTERASE 1"/>
    <property type="match status" value="1"/>
</dbReference>
<dbReference type="GO" id="GO:0008889">
    <property type="term" value="F:glycerophosphodiester phosphodiesterase activity"/>
    <property type="evidence" value="ECO:0007669"/>
    <property type="project" value="TreeGrafter"/>
</dbReference>
<dbReference type="EMBL" id="QSUL01000006">
    <property type="protein sequence ID" value="RGN35830.1"/>
    <property type="molecule type" value="Genomic_DNA"/>
</dbReference>
<dbReference type="SUPFAM" id="SSF51695">
    <property type="entry name" value="PLC-like phosphodiesterases"/>
    <property type="match status" value="1"/>
</dbReference>
<dbReference type="GO" id="GO:0070291">
    <property type="term" value="P:N-acylethanolamine metabolic process"/>
    <property type="evidence" value="ECO:0007669"/>
    <property type="project" value="TreeGrafter"/>
</dbReference>
<evidence type="ECO:0000313" key="3">
    <source>
        <dbReference type="EMBL" id="RGN35830.1"/>
    </source>
</evidence>
<dbReference type="InterPro" id="IPR017946">
    <property type="entry name" value="PLC-like_Pdiesterase_TIM-brl"/>
</dbReference>
<dbReference type="PROSITE" id="PS51704">
    <property type="entry name" value="GP_PDE"/>
    <property type="match status" value="1"/>
</dbReference>
<evidence type="ECO:0000313" key="4">
    <source>
        <dbReference type="Proteomes" id="UP000260983"/>
    </source>
</evidence>
<proteinExistence type="predicted"/>
<dbReference type="AlphaFoldDB" id="A0A3E5BE08"/>
<protein>
    <recommendedName>
        <fullName evidence="2">GP-PDE domain-containing protein</fullName>
    </recommendedName>
</protein>
<dbReference type="Proteomes" id="UP000260983">
    <property type="component" value="Unassembled WGS sequence"/>
</dbReference>
<gene>
    <name evidence="3" type="ORF">DXB65_09900</name>
</gene>
<dbReference type="GO" id="GO:0006644">
    <property type="term" value="P:phospholipid metabolic process"/>
    <property type="evidence" value="ECO:0007669"/>
    <property type="project" value="TreeGrafter"/>
</dbReference>
<organism evidence="3 4">
    <name type="scientific">Bacteroides oleiciplenus</name>
    <dbReference type="NCBI Taxonomy" id="626931"/>
    <lineage>
        <taxon>Bacteria</taxon>
        <taxon>Pseudomonadati</taxon>
        <taxon>Bacteroidota</taxon>
        <taxon>Bacteroidia</taxon>
        <taxon>Bacteroidales</taxon>
        <taxon>Bacteroidaceae</taxon>
        <taxon>Bacteroides</taxon>
    </lineage>
</organism>
<dbReference type="CDD" id="cd08566">
    <property type="entry name" value="GDPD_AtGDE_like"/>
    <property type="match status" value="1"/>
</dbReference>
<comment type="caution">
    <text evidence="3">The sequence shown here is derived from an EMBL/GenBank/DDBJ whole genome shotgun (WGS) entry which is preliminary data.</text>
</comment>
<dbReference type="PANTHER" id="PTHR46320">
    <property type="entry name" value="GLYCEROPHOSPHODIESTER PHOSPHODIESTERASE 1"/>
    <property type="match status" value="1"/>
</dbReference>
<dbReference type="RefSeq" id="WP_117724134.1">
    <property type="nucleotide sequence ID" value="NZ_QSUL01000006.1"/>
</dbReference>
<reference evidence="3 4" key="1">
    <citation type="submission" date="2018-08" db="EMBL/GenBank/DDBJ databases">
        <title>A genome reference for cultivated species of the human gut microbiota.</title>
        <authorList>
            <person name="Zou Y."/>
            <person name="Xue W."/>
            <person name="Luo G."/>
        </authorList>
    </citation>
    <scope>NUCLEOTIDE SEQUENCE [LARGE SCALE GENOMIC DNA]</scope>
    <source>
        <strain evidence="3 4">OM05-15BH</strain>
    </source>
</reference>
<sequence length="349" mass="40340">MKKLLILLFLLGTWGQLAFSQSKSLPISQLIEIYNNPSKYPNYIMLSAHRGYWKDYPENSIPAINAAIGLGVDMVEFDITTTDDGTLYLLHDWGLDRLTDGHGVVKKRISGEFVNYKSWNELKDVHLRLYTGEVTSYKLATLREALLACKNKVLVSIDKAENIIPEMYYLVKDLGMIQQVTFKTKIQTYPTPESIKNLVKNTEDQKQLIKMFTPTIFNETYEKDPNIIAKMKAFINEGCTGFEMIYFKDADKMLTQKVTVDGKMYANVLSWLKAINKRIIQFPEWPENEKGNWSPAAYKFRNIDLTGNDLRCDWDWLLKESHTPDIVISDRLEVLFDYLKTIGKRSLTK</sequence>
<dbReference type="Gene3D" id="3.20.20.190">
    <property type="entry name" value="Phosphatidylinositol (PI) phosphodiesterase"/>
    <property type="match status" value="1"/>
</dbReference>
<evidence type="ECO:0000259" key="2">
    <source>
        <dbReference type="PROSITE" id="PS51704"/>
    </source>
</evidence>
<evidence type="ECO:0000256" key="1">
    <source>
        <dbReference type="SAM" id="SignalP"/>
    </source>
</evidence>
<accession>A0A3E5BE08</accession>
<keyword evidence="1" id="KW-0732">Signal</keyword>
<feature type="signal peptide" evidence="1">
    <location>
        <begin position="1"/>
        <end position="18"/>
    </location>
</feature>
<dbReference type="Pfam" id="PF03009">
    <property type="entry name" value="GDPD"/>
    <property type="match status" value="1"/>
</dbReference>
<dbReference type="InterPro" id="IPR030395">
    <property type="entry name" value="GP_PDE_dom"/>
</dbReference>